<name>H3KG42_9BURK</name>
<protein>
    <submittedName>
        <fullName evidence="4">Cytidyltransferase domain protein</fullName>
    </submittedName>
</protein>
<dbReference type="InterPro" id="IPR014729">
    <property type="entry name" value="Rossmann-like_a/b/a_fold"/>
</dbReference>
<evidence type="ECO:0000259" key="3">
    <source>
        <dbReference type="Pfam" id="PF01467"/>
    </source>
</evidence>
<feature type="domain" description="Cytidyltransferase-like" evidence="3">
    <location>
        <begin position="15"/>
        <end position="101"/>
    </location>
</feature>
<reference evidence="4 5" key="1">
    <citation type="submission" date="2011-11" db="EMBL/GenBank/DDBJ databases">
        <authorList>
            <person name="Weinstock G."/>
            <person name="Sodergren E."/>
            <person name="Clifton S."/>
            <person name="Fulton L."/>
            <person name="Fulton B."/>
            <person name="Courtney L."/>
            <person name="Fronick C."/>
            <person name="Harrison M."/>
            <person name="Strong C."/>
            <person name="Farmer C."/>
            <person name="Delahaunty K."/>
            <person name="Markovic C."/>
            <person name="Hall O."/>
            <person name="Minx P."/>
            <person name="Tomlinson C."/>
            <person name="Mitreva M."/>
            <person name="Hou S."/>
            <person name="Chen J."/>
            <person name="Wollam A."/>
            <person name="Pepin K.H."/>
            <person name="Johnson M."/>
            <person name="Bhonagiri V."/>
            <person name="Zhang X."/>
            <person name="Suruliraj S."/>
            <person name="Warren W."/>
            <person name="Chinwalla A."/>
            <person name="Mardis E.R."/>
            <person name="Wilson R.K."/>
        </authorList>
    </citation>
    <scope>NUCLEOTIDE SEQUENCE [LARGE SCALE GENOMIC DNA]</scope>
    <source>
        <strain evidence="4 5">YIT 11816</strain>
    </source>
</reference>
<dbReference type="NCBIfam" id="TIGR00125">
    <property type="entry name" value="cyt_tran_rel"/>
    <property type="match status" value="1"/>
</dbReference>
<comment type="caution">
    <text evidence="4">The sequence shown here is derived from an EMBL/GenBank/DDBJ whole genome shotgun (WGS) entry which is preliminary data.</text>
</comment>
<keyword evidence="2" id="KW-0548">Nucleotidyltransferase</keyword>
<dbReference type="OrthoDB" id="9802794at2"/>
<dbReference type="HOGENOM" id="CLU_1634527_0_0_4"/>
<dbReference type="InterPro" id="IPR050385">
    <property type="entry name" value="Archaeal_FAD_synthase"/>
</dbReference>
<gene>
    <name evidence="4" type="ORF">HMPREF9440_01717</name>
</gene>
<evidence type="ECO:0000313" key="4">
    <source>
        <dbReference type="EMBL" id="EHY30918.1"/>
    </source>
</evidence>
<dbReference type="GO" id="GO:0016779">
    <property type="term" value="F:nucleotidyltransferase activity"/>
    <property type="evidence" value="ECO:0007669"/>
    <property type="project" value="UniProtKB-KW"/>
</dbReference>
<evidence type="ECO:0000256" key="2">
    <source>
        <dbReference type="ARBA" id="ARBA00022695"/>
    </source>
</evidence>
<accession>H3KG42</accession>
<dbReference type="PANTHER" id="PTHR43793:SF1">
    <property type="entry name" value="FAD SYNTHASE"/>
    <property type="match status" value="1"/>
</dbReference>
<keyword evidence="1 4" id="KW-0808">Transferase</keyword>
<dbReference type="RefSeq" id="WP_008542798.1">
    <property type="nucleotide sequence ID" value="NZ_JH604988.1"/>
</dbReference>
<dbReference type="SUPFAM" id="SSF52374">
    <property type="entry name" value="Nucleotidylyl transferase"/>
    <property type="match status" value="1"/>
</dbReference>
<keyword evidence="5" id="KW-1185">Reference proteome</keyword>
<evidence type="ECO:0000256" key="1">
    <source>
        <dbReference type="ARBA" id="ARBA00022679"/>
    </source>
</evidence>
<dbReference type="PANTHER" id="PTHR43793">
    <property type="entry name" value="FAD SYNTHASE"/>
    <property type="match status" value="1"/>
</dbReference>
<dbReference type="InterPro" id="IPR004821">
    <property type="entry name" value="Cyt_trans-like"/>
</dbReference>
<dbReference type="AlphaFoldDB" id="H3KG42"/>
<dbReference type="EMBL" id="AFBQ01000259">
    <property type="protein sequence ID" value="EHY30918.1"/>
    <property type="molecule type" value="Genomic_DNA"/>
</dbReference>
<evidence type="ECO:0000313" key="5">
    <source>
        <dbReference type="Proteomes" id="UP000004956"/>
    </source>
</evidence>
<dbReference type="PATRIC" id="fig|762967.3.peg.1350"/>
<proteinExistence type="predicted"/>
<dbReference type="Gene3D" id="3.40.50.620">
    <property type="entry name" value="HUPs"/>
    <property type="match status" value="1"/>
</dbReference>
<dbReference type="STRING" id="762967.HMPREF9440_01717"/>
<dbReference type="Proteomes" id="UP000004956">
    <property type="component" value="Unassembled WGS sequence"/>
</dbReference>
<dbReference type="Pfam" id="PF01467">
    <property type="entry name" value="CTP_transf_like"/>
    <property type="match status" value="1"/>
</dbReference>
<organism evidence="4 5">
    <name type="scientific">Sutterella parvirubra YIT 11816</name>
    <dbReference type="NCBI Taxonomy" id="762967"/>
    <lineage>
        <taxon>Bacteria</taxon>
        <taxon>Pseudomonadati</taxon>
        <taxon>Pseudomonadota</taxon>
        <taxon>Betaproteobacteria</taxon>
        <taxon>Burkholderiales</taxon>
        <taxon>Sutterellaceae</taxon>
        <taxon>Sutterella</taxon>
    </lineage>
</organism>
<sequence>MTERPRIMVDMSATLIHHGHVRLLKKASELGTVVVALTTDEEVRTKKGYVPELNFKERKEILESLRWVDEVVPSPWMLDEAFLDKHRCEKLVHGHDNSNDIPPERLIIFPRTEGVSSSQLRERVLDCLIQMNLEGHNSSTSDKIARLLIETIKKEFRLE</sequence>